<gene>
    <name evidence="1" type="ORF">BDD14_0677</name>
</gene>
<organism evidence="1 2">
    <name type="scientific">Edaphobacter modestus</name>
    <dbReference type="NCBI Taxonomy" id="388466"/>
    <lineage>
        <taxon>Bacteria</taxon>
        <taxon>Pseudomonadati</taxon>
        <taxon>Acidobacteriota</taxon>
        <taxon>Terriglobia</taxon>
        <taxon>Terriglobales</taxon>
        <taxon>Acidobacteriaceae</taxon>
        <taxon>Edaphobacter</taxon>
    </lineage>
</organism>
<protein>
    <submittedName>
        <fullName evidence="1">Uncharacterized protein</fullName>
    </submittedName>
</protein>
<dbReference type="RefSeq" id="WP_130417535.1">
    <property type="nucleotide sequence ID" value="NZ_SHKW01000001.1"/>
</dbReference>
<evidence type="ECO:0000313" key="1">
    <source>
        <dbReference type="EMBL" id="RZU39308.1"/>
    </source>
</evidence>
<dbReference type="AlphaFoldDB" id="A0A4Q7YPI6"/>
<comment type="caution">
    <text evidence="1">The sequence shown here is derived from an EMBL/GenBank/DDBJ whole genome shotgun (WGS) entry which is preliminary data.</text>
</comment>
<proteinExistence type="predicted"/>
<dbReference type="EMBL" id="SHKW01000001">
    <property type="protein sequence ID" value="RZU39308.1"/>
    <property type="molecule type" value="Genomic_DNA"/>
</dbReference>
<dbReference type="OrthoDB" id="9829952at2"/>
<keyword evidence="2" id="KW-1185">Reference proteome</keyword>
<reference evidence="1 2" key="1">
    <citation type="submission" date="2019-02" db="EMBL/GenBank/DDBJ databases">
        <title>Genomic Encyclopedia of Archaeal and Bacterial Type Strains, Phase II (KMG-II): from individual species to whole genera.</title>
        <authorList>
            <person name="Goeker M."/>
        </authorList>
    </citation>
    <scope>NUCLEOTIDE SEQUENCE [LARGE SCALE GENOMIC DNA]</scope>
    <source>
        <strain evidence="1 2">DSM 18101</strain>
    </source>
</reference>
<dbReference type="Proteomes" id="UP000292958">
    <property type="component" value="Unassembled WGS sequence"/>
</dbReference>
<accession>A0A4Q7YPI6</accession>
<evidence type="ECO:0000313" key="2">
    <source>
        <dbReference type="Proteomes" id="UP000292958"/>
    </source>
</evidence>
<name>A0A4Q7YPI6_9BACT</name>
<sequence>MDLILHWCYEHGQALFNGLITIATLQIPGDRIRAKDNQQMKSLVFLFALCTSTAFAQPEHRVSLQLGSATVWLGMDRVAAKQTIEASGMIFNSHDSDGQVTAVDVLAKRLFTLEFEKNKLVYADRNWLHESDGLPSVMDALTSLIDRGATTCEISHAPLSSPDTKMNRIFVDCGDRGMLLSYGSVNGMTNNTVAERIGHFR</sequence>